<dbReference type="AlphaFoldDB" id="A0A9X7JTG9"/>
<feature type="region of interest" description="Disordered" evidence="1">
    <location>
        <begin position="407"/>
        <end position="473"/>
    </location>
</feature>
<name>A0A9X7JTG9_9ACTN</name>
<comment type="caution">
    <text evidence="2">The sequence shown here is derived from an EMBL/GenBank/DDBJ whole genome shotgun (WGS) entry which is preliminary data.</text>
</comment>
<feature type="region of interest" description="Disordered" evidence="1">
    <location>
        <begin position="1"/>
        <end position="32"/>
    </location>
</feature>
<feature type="compositionally biased region" description="Low complexity" evidence="1">
    <location>
        <begin position="8"/>
        <end position="21"/>
    </location>
</feature>
<proteinExistence type="predicted"/>
<evidence type="ECO:0000256" key="1">
    <source>
        <dbReference type="SAM" id="MobiDB-lite"/>
    </source>
</evidence>
<organism evidence="2 3">
    <name type="scientific">Streptosporangium nondiastaticum</name>
    <dbReference type="NCBI Taxonomy" id="35764"/>
    <lineage>
        <taxon>Bacteria</taxon>
        <taxon>Bacillati</taxon>
        <taxon>Actinomycetota</taxon>
        <taxon>Actinomycetes</taxon>
        <taxon>Streptosporangiales</taxon>
        <taxon>Streptosporangiaceae</taxon>
        <taxon>Streptosporangium</taxon>
    </lineage>
</organism>
<feature type="compositionally biased region" description="Low complexity" evidence="1">
    <location>
        <begin position="441"/>
        <end position="453"/>
    </location>
</feature>
<evidence type="ECO:0000313" key="2">
    <source>
        <dbReference type="EMBL" id="PSJ29428.1"/>
    </source>
</evidence>
<dbReference type="RefSeq" id="WP_106674936.1">
    <property type="nucleotide sequence ID" value="NZ_PXWG01000010.1"/>
</dbReference>
<feature type="compositionally biased region" description="Basic and acidic residues" evidence="1">
    <location>
        <begin position="462"/>
        <end position="473"/>
    </location>
</feature>
<dbReference type="Proteomes" id="UP000242427">
    <property type="component" value="Unassembled WGS sequence"/>
</dbReference>
<gene>
    <name evidence="2" type="ORF">B7P34_07025</name>
</gene>
<dbReference type="InterPro" id="IPR025447">
    <property type="entry name" value="DUF4192"/>
</dbReference>
<reference evidence="2 3" key="1">
    <citation type="submission" date="2018-03" db="EMBL/GenBank/DDBJ databases">
        <title>Chitinolytic properties of Streptosporangium nondiastaticum TBG75A20.</title>
        <authorList>
            <person name="Gayathri V."/>
            <person name="Shiburaj S."/>
        </authorList>
    </citation>
    <scope>NUCLEOTIDE SEQUENCE [LARGE SCALE GENOMIC DNA]</scope>
    <source>
        <strain evidence="2 3">TBG75A20</strain>
    </source>
</reference>
<dbReference type="OrthoDB" id="3264463at2"/>
<dbReference type="EMBL" id="PXWG01000010">
    <property type="protein sequence ID" value="PSJ29428.1"/>
    <property type="molecule type" value="Genomic_DNA"/>
</dbReference>
<dbReference type="Pfam" id="PF13830">
    <property type="entry name" value="DUF4192"/>
    <property type="match status" value="1"/>
</dbReference>
<keyword evidence="3" id="KW-1185">Reference proteome</keyword>
<feature type="compositionally biased region" description="Low complexity" evidence="1">
    <location>
        <begin position="410"/>
        <end position="420"/>
    </location>
</feature>
<evidence type="ECO:0000313" key="3">
    <source>
        <dbReference type="Proteomes" id="UP000242427"/>
    </source>
</evidence>
<protein>
    <submittedName>
        <fullName evidence="2">DUF4192 domain-containing protein</fullName>
    </submittedName>
</protein>
<accession>A0A9X7JTG9</accession>
<sequence length="473" mass="50766">MTQHNESSRPSVPSSPSAGVPGTPGAGPGQQVTLRSPAELADALPYLLGFHPTDSVVLVALHGDRGRFGGRLRLGIPRSGEEWPEVCDQLAETLLSGSSKRGNRPEGVIIFFCQDPDTAGGQTPQQVMERLRPFAQSLRRACGRLDMPVHEALCISDGRFWSYCCPDPRCCPPEGTPLSLPGTSVMAAAATYAGIEVRGTLREMEDRYAPLTGERTEGQRKALDAAAFAMVPRILGSAGCEPVRQETLAVARTLVDRFDGTPPPPGRPAADAYDDSLLTDEEAATVIVGLQDRLTRDRAAEWMEGPRAAAVLRVWRALARRCVHPYAEYAAAPVTLAGWVAWACDDQPEARVALSRALAADPEYVFAQLLYRACNEGLDPEPLRQCLRQEGADRALQDAVRAEVERMEAAARASSAAPEAQGAGGTRSTRRRSRPGGPAGSTGPAGPAGPAGKPRTRRRSLRKGDRSREERPQ</sequence>